<feature type="domain" description="Glycosyl transferase CAP10" evidence="3">
    <location>
        <begin position="82"/>
        <end position="340"/>
    </location>
</feature>
<proteinExistence type="inferred from homology"/>
<evidence type="ECO:0000256" key="2">
    <source>
        <dbReference type="ARBA" id="ARBA00022679"/>
    </source>
</evidence>
<dbReference type="GO" id="GO:0016740">
    <property type="term" value="F:transferase activity"/>
    <property type="evidence" value="ECO:0007669"/>
    <property type="project" value="UniProtKB-KW"/>
</dbReference>
<comment type="similarity">
    <text evidence="1">Belongs to the glycosyltransferase 90 family.</text>
</comment>
<dbReference type="SMART" id="SM00672">
    <property type="entry name" value="CAP10"/>
    <property type="match status" value="1"/>
</dbReference>
<accession>A0A836BVM6</accession>
<comment type="caution">
    <text evidence="4">The sequence shown here is derived from an EMBL/GenBank/DDBJ whole genome shotgun (WGS) entry which is preliminary data.</text>
</comment>
<dbReference type="EMBL" id="JAEHOE010000058">
    <property type="protein sequence ID" value="KAG2490796.1"/>
    <property type="molecule type" value="Genomic_DNA"/>
</dbReference>
<dbReference type="PANTHER" id="PTHR12203">
    <property type="entry name" value="KDEL LYS-ASP-GLU-LEU CONTAINING - RELATED"/>
    <property type="match status" value="1"/>
</dbReference>
<dbReference type="Pfam" id="PF05686">
    <property type="entry name" value="Glyco_transf_90"/>
    <property type="match status" value="1"/>
</dbReference>
<dbReference type="InterPro" id="IPR051091">
    <property type="entry name" value="O-Glucosyltr/Glycosyltrsf_90"/>
</dbReference>
<evidence type="ECO:0000313" key="5">
    <source>
        <dbReference type="Proteomes" id="UP000612055"/>
    </source>
</evidence>
<sequence length="433" mass="50275">MSFWGEEGITEDVALSVCKYCDVRHPILHLKMGERLDCNQPQRILIQDGHVYLTNLISAHYLGHPELSGFLLELYETSHHYRLPDAEFVVWFGEEAPALTRVTNGKSAWPYHPSGSMPPILHWSKAEDNGALLIPSAASFHCAADSYDHFVHRMKMPNHTEVAWKDKKEIAFGRWNNVCPTYLQTMTTADGQPMQCPRTHLPLLSKQHPDLLDAFDLDSAGPLPVMKHQQYKYLISTDGKSISRKLDKYMQSGSTVLKAQSNRKAFYYDAIKPYEHYLPFMVNSSNDIVDVINWAKTHDAEAQKIAENARAFANQHLNRHARHCYLYRLIQEISKKIKYQASCKHRRLCVPLVQELRFLVKFPKTRKTCRWYEIMHHFSHIDHAGKDRHYIYEETERLHDEGKCWPRDDLHLKKVRVPPPPPPPSPSAMYMHM</sequence>
<evidence type="ECO:0000256" key="1">
    <source>
        <dbReference type="ARBA" id="ARBA00010118"/>
    </source>
</evidence>
<evidence type="ECO:0000259" key="3">
    <source>
        <dbReference type="SMART" id="SM00672"/>
    </source>
</evidence>
<dbReference type="InterPro" id="IPR006598">
    <property type="entry name" value="CAP10"/>
</dbReference>
<dbReference type="Proteomes" id="UP000612055">
    <property type="component" value="Unassembled WGS sequence"/>
</dbReference>
<dbReference type="AlphaFoldDB" id="A0A836BVM6"/>
<dbReference type="OrthoDB" id="541052at2759"/>
<protein>
    <recommendedName>
        <fullName evidence="3">Glycosyl transferase CAP10 domain-containing protein</fullName>
    </recommendedName>
</protein>
<gene>
    <name evidence="4" type="ORF">HYH03_010718</name>
</gene>
<dbReference type="PANTHER" id="PTHR12203:SF35">
    <property type="entry name" value="PROTEIN O-GLUCOSYLTRANSFERASE 1"/>
    <property type="match status" value="1"/>
</dbReference>
<keyword evidence="2" id="KW-0808">Transferase</keyword>
<name>A0A836BVM6_9CHLO</name>
<reference evidence="4" key="1">
    <citation type="journal article" date="2020" name="bioRxiv">
        <title>Comparative genomics of Chlamydomonas.</title>
        <authorList>
            <person name="Craig R.J."/>
            <person name="Hasan A.R."/>
            <person name="Ness R.W."/>
            <person name="Keightley P.D."/>
        </authorList>
    </citation>
    <scope>NUCLEOTIDE SEQUENCE</scope>
    <source>
        <strain evidence="4">CCAP 11/70</strain>
    </source>
</reference>
<evidence type="ECO:0000313" key="4">
    <source>
        <dbReference type="EMBL" id="KAG2490796.1"/>
    </source>
</evidence>
<keyword evidence="5" id="KW-1185">Reference proteome</keyword>
<organism evidence="4 5">
    <name type="scientific">Edaphochlamys debaryana</name>
    <dbReference type="NCBI Taxonomy" id="47281"/>
    <lineage>
        <taxon>Eukaryota</taxon>
        <taxon>Viridiplantae</taxon>
        <taxon>Chlorophyta</taxon>
        <taxon>core chlorophytes</taxon>
        <taxon>Chlorophyceae</taxon>
        <taxon>CS clade</taxon>
        <taxon>Chlamydomonadales</taxon>
        <taxon>Chlamydomonadales incertae sedis</taxon>
        <taxon>Edaphochlamys</taxon>
    </lineage>
</organism>